<keyword evidence="2" id="KW-1185">Reference proteome</keyword>
<gene>
    <name evidence="1" type="ORF">J437_LFUL016661</name>
</gene>
<sequence>MSEGEGAKSKGALTREQFDSRLKLLHFKRDQFRRTICTTFSIAQELHDFGSEIFGHSKLEMFLVRCSQLETVYSEFRDAQTKILEYCHNCNQADVFSIDMQVGEEVEEKYYFILSISRRAVNPSTTNELTRVDNGPTPSTKSRFPTIEFPRFSGAFSDWIGFRDLFKSVVHDRTDIASVQKFTHLKASLQGKALALIASVPFGDAIMILLGRSYVSTMTILEFWDSNI</sequence>
<dbReference type="OrthoDB" id="5989194at2759"/>
<dbReference type="EMBL" id="KZ309021">
    <property type="protein sequence ID" value="KAG8236383.1"/>
    <property type="molecule type" value="Genomic_DNA"/>
</dbReference>
<name>A0A8K0KQB6_LADFU</name>
<evidence type="ECO:0000313" key="2">
    <source>
        <dbReference type="Proteomes" id="UP000792457"/>
    </source>
</evidence>
<evidence type="ECO:0000313" key="1">
    <source>
        <dbReference type="EMBL" id="KAG8236383.1"/>
    </source>
</evidence>
<protein>
    <submittedName>
        <fullName evidence="1">Uncharacterized protein</fullName>
    </submittedName>
</protein>
<reference evidence="1" key="1">
    <citation type="submission" date="2013-04" db="EMBL/GenBank/DDBJ databases">
        <authorList>
            <person name="Qu J."/>
            <person name="Murali S.C."/>
            <person name="Bandaranaike D."/>
            <person name="Bellair M."/>
            <person name="Blankenburg K."/>
            <person name="Chao H."/>
            <person name="Dinh H."/>
            <person name="Doddapaneni H."/>
            <person name="Downs B."/>
            <person name="Dugan-Rocha S."/>
            <person name="Elkadiri S."/>
            <person name="Gnanaolivu R.D."/>
            <person name="Hernandez B."/>
            <person name="Javaid M."/>
            <person name="Jayaseelan J.C."/>
            <person name="Lee S."/>
            <person name="Li M."/>
            <person name="Ming W."/>
            <person name="Munidasa M."/>
            <person name="Muniz J."/>
            <person name="Nguyen L."/>
            <person name="Ongeri F."/>
            <person name="Osuji N."/>
            <person name="Pu L.-L."/>
            <person name="Puazo M."/>
            <person name="Qu C."/>
            <person name="Quiroz J."/>
            <person name="Raj R."/>
            <person name="Weissenberger G."/>
            <person name="Xin Y."/>
            <person name="Zou X."/>
            <person name="Han Y."/>
            <person name="Richards S."/>
            <person name="Worley K."/>
            <person name="Muzny D."/>
            <person name="Gibbs R."/>
        </authorList>
    </citation>
    <scope>NUCLEOTIDE SEQUENCE</scope>
    <source>
        <strain evidence="1">Sampled in the wild</strain>
    </source>
</reference>
<dbReference type="AlphaFoldDB" id="A0A8K0KQB6"/>
<reference evidence="1" key="2">
    <citation type="submission" date="2017-10" db="EMBL/GenBank/DDBJ databases">
        <title>Ladona fulva Genome sequencing and assembly.</title>
        <authorList>
            <person name="Murali S."/>
            <person name="Richards S."/>
            <person name="Bandaranaike D."/>
            <person name="Bellair M."/>
            <person name="Blankenburg K."/>
            <person name="Chao H."/>
            <person name="Dinh H."/>
            <person name="Doddapaneni H."/>
            <person name="Dugan-Rocha S."/>
            <person name="Elkadiri S."/>
            <person name="Gnanaolivu R."/>
            <person name="Hernandez B."/>
            <person name="Skinner E."/>
            <person name="Javaid M."/>
            <person name="Lee S."/>
            <person name="Li M."/>
            <person name="Ming W."/>
            <person name="Munidasa M."/>
            <person name="Muniz J."/>
            <person name="Nguyen L."/>
            <person name="Hughes D."/>
            <person name="Osuji N."/>
            <person name="Pu L.-L."/>
            <person name="Puazo M."/>
            <person name="Qu C."/>
            <person name="Quiroz J."/>
            <person name="Raj R."/>
            <person name="Weissenberger G."/>
            <person name="Xin Y."/>
            <person name="Zou X."/>
            <person name="Han Y."/>
            <person name="Worley K."/>
            <person name="Muzny D."/>
            <person name="Gibbs R."/>
        </authorList>
    </citation>
    <scope>NUCLEOTIDE SEQUENCE</scope>
    <source>
        <strain evidence="1">Sampled in the wild</strain>
    </source>
</reference>
<accession>A0A8K0KQB6</accession>
<dbReference type="InterPro" id="IPR005312">
    <property type="entry name" value="DUF1759"/>
</dbReference>
<organism evidence="1 2">
    <name type="scientific">Ladona fulva</name>
    <name type="common">Scarce chaser dragonfly</name>
    <name type="synonym">Libellula fulva</name>
    <dbReference type="NCBI Taxonomy" id="123851"/>
    <lineage>
        <taxon>Eukaryota</taxon>
        <taxon>Metazoa</taxon>
        <taxon>Ecdysozoa</taxon>
        <taxon>Arthropoda</taxon>
        <taxon>Hexapoda</taxon>
        <taxon>Insecta</taxon>
        <taxon>Pterygota</taxon>
        <taxon>Palaeoptera</taxon>
        <taxon>Odonata</taxon>
        <taxon>Epiprocta</taxon>
        <taxon>Anisoptera</taxon>
        <taxon>Libelluloidea</taxon>
        <taxon>Libellulidae</taxon>
        <taxon>Ladona</taxon>
    </lineage>
</organism>
<dbReference type="Proteomes" id="UP000792457">
    <property type="component" value="Unassembled WGS sequence"/>
</dbReference>
<comment type="caution">
    <text evidence="1">The sequence shown here is derived from an EMBL/GenBank/DDBJ whole genome shotgun (WGS) entry which is preliminary data.</text>
</comment>
<dbReference type="Pfam" id="PF03564">
    <property type="entry name" value="DUF1759"/>
    <property type="match status" value="1"/>
</dbReference>
<proteinExistence type="predicted"/>